<feature type="domain" description="PurE" evidence="1">
    <location>
        <begin position="137"/>
        <end position="266"/>
    </location>
</feature>
<dbReference type="Gene3D" id="3.40.50.1970">
    <property type="match status" value="1"/>
</dbReference>
<dbReference type="PANTHER" id="PTHR43064">
    <property type="entry name" value="PHOSPHORIBOSYLAMINOIMIDAZOLE CARBOXYLASE-RELATED"/>
    <property type="match status" value="1"/>
</dbReference>
<reference evidence="2 3" key="1">
    <citation type="submission" date="2014-10" db="EMBL/GenBank/DDBJ databases">
        <title>Draft genome of anammox bacterium scalindua brodae, obtained using differential coverage binning of sequence data from two enrichment reactors.</title>
        <authorList>
            <person name="Speth D.R."/>
            <person name="Russ L."/>
            <person name="Kartal B."/>
            <person name="Op den Camp H.J."/>
            <person name="Dutilh B.E."/>
            <person name="Jetten M.S."/>
        </authorList>
    </citation>
    <scope>NUCLEOTIDE SEQUENCE [LARGE SCALE GENOMIC DNA]</scope>
    <source>
        <strain evidence="2">RU1</strain>
    </source>
</reference>
<evidence type="ECO:0000313" key="3">
    <source>
        <dbReference type="Proteomes" id="UP000030652"/>
    </source>
</evidence>
<evidence type="ECO:0000259" key="1">
    <source>
        <dbReference type="SMART" id="SM01001"/>
    </source>
</evidence>
<name>A0A0B0EKU9_9BACT</name>
<protein>
    <recommendedName>
        <fullName evidence="1">PurE domain-containing protein</fullName>
    </recommendedName>
</protein>
<dbReference type="PANTHER" id="PTHR43064:SF1">
    <property type="entry name" value="SLL1489 PROTEIN"/>
    <property type="match status" value="1"/>
</dbReference>
<dbReference type="NCBIfam" id="NF033503">
    <property type="entry name" value="LarB"/>
    <property type="match status" value="1"/>
</dbReference>
<dbReference type="GO" id="GO:0016787">
    <property type="term" value="F:hydrolase activity"/>
    <property type="evidence" value="ECO:0007669"/>
    <property type="project" value="InterPro"/>
</dbReference>
<dbReference type="InterPro" id="IPR039476">
    <property type="entry name" value="P2CMN_synthase_LarB"/>
</dbReference>
<gene>
    <name evidence="2" type="ORF">SCABRO_00553</name>
</gene>
<proteinExistence type="predicted"/>
<dbReference type="GO" id="GO:0006189">
    <property type="term" value="P:'de novo' IMP biosynthetic process"/>
    <property type="evidence" value="ECO:0007669"/>
    <property type="project" value="InterPro"/>
</dbReference>
<comment type="caution">
    <text evidence="2">The sequence shown here is derived from an EMBL/GenBank/DDBJ whole genome shotgun (WGS) entry which is preliminary data.</text>
</comment>
<dbReference type="InterPro" id="IPR000031">
    <property type="entry name" value="PurE_dom"/>
</dbReference>
<organism evidence="2 3">
    <name type="scientific">Candidatus Scalindua brodae</name>
    <dbReference type="NCBI Taxonomy" id="237368"/>
    <lineage>
        <taxon>Bacteria</taxon>
        <taxon>Pseudomonadati</taxon>
        <taxon>Planctomycetota</taxon>
        <taxon>Candidatus Brocadiia</taxon>
        <taxon>Candidatus Brocadiales</taxon>
        <taxon>Candidatus Scalinduaceae</taxon>
        <taxon>Candidatus Scalindua</taxon>
    </lineage>
</organism>
<accession>A0A0B0EKU9</accession>
<dbReference type="AlphaFoldDB" id="A0A0B0EKU9"/>
<evidence type="ECO:0000313" key="2">
    <source>
        <dbReference type="EMBL" id="KHE93687.1"/>
    </source>
</evidence>
<dbReference type="SMART" id="SM01001">
    <property type="entry name" value="AIRC"/>
    <property type="match status" value="1"/>
</dbReference>
<dbReference type="EMBL" id="JRYO01000041">
    <property type="protein sequence ID" value="KHE93687.1"/>
    <property type="molecule type" value="Genomic_DNA"/>
</dbReference>
<sequence length="267" mass="28694">MPHKQGFDKSNHCIIIRTMDDNTIKKLLTSVKKGNLTIENALQSFRELPYKDLGFAKVDNHRTIRCGFPEVIFCEGKTPEQVLKISGQIIKHGADLLATRANEEIYKCVSQQYKNARYNDKARTIVIKNSRSKKKKGLILIVTAGTSDIPVAEEAKETAEIMGNNVKVLYDVGVAGIHRLLSKTEDITAAKVLIVVAGMEGALASVVGGMVARPVIGVPTSVGYGTSFGGVTALLAMLNSCAANVTVVNIDNGFGAAYVASLINSTK</sequence>
<dbReference type="PATRIC" id="fig|237368.3.peg.602"/>
<dbReference type="Pfam" id="PF00731">
    <property type="entry name" value="AIRC"/>
    <property type="match status" value="1"/>
</dbReference>
<dbReference type="eggNOG" id="COG1691">
    <property type="taxonomic scope" value="Bacteria"/>
</dbReference>
<dbReference type="Proteomes" id="UP000030652">
    <property type="component" value="Unassembled WGS sequence"/>
</dbReference>
<dbReference type="SUPFAM" id="SSF52255">
    <property type="entry name" value="N5-CAIR mutase (phosphoribosylaminoimidazole carboxylase, PurE)"/>
    <property type="match status" value="1"/>
</dbReference>